<accession>A0A0N0GR71</accession>
<dbReference type="Proteomes" id="UP000037939">
    <property type="component" value="Unassembled WGS sequence"/>
</dbReference>
<evidence type="ECO:0000259" key="2">
    <source>
        <dbReference type="Pfam" id="PF07589"/>
    </source>
</evidence>
<proteinExistence type="predicted"/>
<dbReference type="OrthoDB" id="8596429at2"/>
<comment type="caution">
    <text evidence="3">The sequence shown here is derived from an EMBL/GenBank/DDBJ whole genome shotgun (WGS) entry which is preliminary data.</text>
</comment>
<organism evidence="3 4">
    <name type="scientific">Amantichitinum ursilacus</name>
    <dbReference type="NCBI Taxonomy" id="857265"/>
    <lineage>
        <taxon>Bacteria</taxon>
        <taxon>Pseudomonadati</taxon>
        <taxon>Pseudomonadota</taxon>
        <taxon>Betaproteobacteria</taxon>
        <taxon>Neisseriales</taxon>
        <taxon>Chitinibacteraceae</taxon>
        <taxon>Amantichitinum</taxon>
    </lineage>
</organism>
<name>A0A0N0GR71_9NEIS</name>
<feature type="domain" description="Ice-binding protein C-terminal" evidence="2">
    <location>
        <begin position="261"/>
        <end position="285"/>
    </location>
</feature>
<dbReference type="RefSeq" id="WP_053935889.1">
    <property type="nucleotide sequence ID" value="NZ_LAQT01000001.1"/>
</dbReference>
<dbReference type="NCBIfam" id="TIGR02595">
    <property type="entry name" value="PEP_CTERM"/>
    <property type="match status" value="1"/>
</dbReference>
<dbReference type="EMBL" id="LAQT01000001">
    <property type="protein sequence ID" value="KPC55159.1"/>
    <property type="molecule type" value="Genomic_DNA"/>
</dbReference>
<feature type="chain" id="PRO_5005849829" evidence="1">
    <location>
        <begin position="23"/>
        <end position="295"/>
    </location>
</feature>
<evidence type="ECO:0000256" key="1">
    <source>
        <dbReference type="SAM" id="SignalP"/>
    </source>
</evidence>
<keyword evidence="1" id="KW-0732">Signal</keyword>
<sequence length="295" mass="31944">MIRTTFHALALAGAIATPTAMANTQVYDSAGYTITIDSTNYQFGYDAGHAPWVQGIDYPAADGTTHQFQDNFSAYIHEVDPGNINTQSGPLKQESWVSIQVQAKPGWSLELFNFNGISGVATGASTLPTFTSESSLRVGQSASDSREVSVEQYYNQTPSPTTDWHMSTGDVGPAPSGALFTQYGAGVSWWHNYWLQDCATELCDALVGPVTIQPGDVTWLSYTGHFIWDATAVANDPTAAMFSMWEREGVYPHLDVEAMSPVPEPETWALFGLGLVGLSARGWRKRRAGVSACLV</sequence>
<dbReference type="Pfam" id="PF07589">
    <property type="entry name" value="PEP-CTERM"/>
    <property type="match status" value="1"/>
</dbReference>
<evidence type="ECO:0000313" key="3">
    <source>
        <dbReference type="EMBL" id="KPC55159.1"/>
    </source>
</evidence>
<keyword evidence="4" id="KW-1185">Reference proteome</keyword>
<dbReference type="AlphaFoldDB" id="A0A0N0GR71"/>
<dbReference type="InterPro" id="IPR013424">
    <property type="entry name" value="Ice-binding_C"/>
</dbReference>
<reference evidence="3 4" key="1">
    <citation type="submission" date="2015-07" db="EMBL/GenBank/DDBJ databases">
        <title>Draft genome sequence of the Amantichitinum ursilacus IGB-41, a new chitin-degrading bacterium.</title>
        <authorList>
            <person name="Kirstahler P."/>
            <person name="Guenther M."/>
            <person name="Grumaz C."/>
            <person name="Rupp S."/>
            <person name="Zibek S."/>
            <person name="Sohn K."/>
        </authorList>
    </citation>
    <scope>NUCLEOTIDE SEQUENCE [LARGE SCALE GENOMIC DNA]</scope>
    <source>
        <strain evidence="3 4">IGB-41</strain>
    </source>
</reference>
<evidence type="ECO:0000313" key="4">
    <source>
        <dbReference type="Proteomes" id="UP000037939"/>
    </source>
</evidence>
<gene>
    <name evidence="3" type="ORF">WG78_00830</name>
</gene>
<feature type="signal peptide" evidence="1">
    <location>
        <begin position="1"/>
        <end position="22"/>
    </location>
</feature>
<protein>
    <submittedName>
        <fullName evidence="3">PEP-CTERM motif protein</fullName>
    </submittedName>
</protein>